<feature type="compositionally biased region" description="Basic and acidic residues" evidence="1">
    <location>
        <begin position="59"/>
        <end position="73"/>
    </location>
</feature>
<evidence type="ECO:0000256" key="1">
    <source>
        <dbReference type="SAM" id="MobiDB-lite"/>
    </source>
</evidence>
<dbReference type="EMBL" id="VVYW01000003">
    <property type="protein sequence ID" value="KAA5410597.1"/>
    <property type="molecule type" value="Genomic_DNA"/>
</dbReference>
<comment type="caution">
    <text evidence="2">The sequence shown here is derived from an EMBL/GenBank/DDBJ whole genome shotgun (WGS) entry which is preliminary data.</text>
</comment>
<accession>A0A5M6ADD9</accession>
<dbReference type="Proteomes" id="UP000325055">
    <property type="component" value="Unassembled WGS sequence"/>
</dbReference>
<dbReference type="Proteomes" id="UP001221924">
    <property type="component" value="Unassembled WGS sequence"/>
</dbReference>
<reference evidence="3" key="2">
    <citation type="submission" date="2023-03" db="EMBL/GenBank/DDBJ databases">
        <title>DFI Biobank Strains.</title>
        <authorList>
            <person name="Mostad J."/>
            <person name="Paddock L."/>
            <person name="Medina S."/>
            <person name="Waligurski E."/>
            <person name="Barat B."/>
            <person name="Smith R."/>
            <person name="Burgo V."/>
            <person name="Metcalfe C."/>
            <person name="Woodson C."/>
            <person name="Sundararajan A."/>
            <person name="Ramaswamy R."/>
            <person name="Lin H."/>
            <person name="Pamer E.G."/>
        </authorList>
    </citation>
    <scope>NUCLEOTIDE SEQUENCE</scope>
    <source>
        <strain evidence="3">DFI.9.5</strain>
    </source>
</reference>
<evidence type="ECO:0000313" key="4">
    <source>
        <dbReference type="Proteomes" id="UP000325055"/>
    </source>
</evidence>
<organism evidence="2 4">
    <name type="scientific">Bacteroides cellulosilyticus</name>
    <dbReference type="NCBI Taxonomy" id="246787"/>
    <lineage>
        <taxon>Bacteria</taxon>
        <taxon>Pseudomonadati</taxon>
        <taxon>Bacteroidota</taxon>
        <taxon>Bacteroidia</taxon>
        <taxon>Bacteroidales</taxon>
        <taxon>Bacteroidaceae</taxon>
        <taxon>Bacteroides</taxon>
    </lineage>
</organism>
<proteinExistence type="predicted"/>
<gene>
    <name evidence="2" type="ORF">F2Y86_05030</name>
    <name evidence="3" type="ORF">PZH42_24580</name>
</gene>
<dbReference type="AlphaFoldDB" id="A0A5M6ADD9"/>
<evidence type="ECO:0000313" key="3">
    <source>
        <dbReference type="EMBL" id="MDE8697281.1"/>
    </source>
</evidence>
<reference evidence="2 4" key="1">
    <citation type="journal article" date="2019" name="Nat. Med.">
        <title>A library of human gut bacterial isolates paired with longitudinal multiomics data enables mechanistic microbiome research.</title>
        <authorList>
            <person name="Poyet M."/>
            <person name="Groussin M."/>
            <person name="Gibbons S.M."/>
            <person name="Avila-Pacheco J."/>
            <person name="Jiang X."/>
            <person name="Kearney S.M."/>
            <person name="Perrotta A.R."/>
            <person name="Berdy B."/>
            <person name="Zhao S."/>
            <person name="Lieberman T.D."/>
            <person name="Swanson P.K."/>
            <person name="Smith M."/>
            <person name="Roesemann S."/>
            <person name="Alexander J.E."/>
            <person name="Rich S.A."/>
            <person name="Livny J."/>
            <person name="Vlamakis H."/>
            <person name="Clish C."/>
            <person name="Bullock K."/>
            <person name="Deik A."/>
            <person name="Scott J."/>
            <person name="Pierce K.A."/>
            <person name="Xavier R.J."/>
            <person name="Alm E.J."/>
        </authorList>
    </citation>
    <scope>NUCLEOTIDE SEQUENCE [LARGE SCALE GENOMIC DNA]</scope>
    <source>
        <strain evidence="2 4">BIOML-A7</strain>
    </source>
</reference>
<feature type="region of interest" description="Disordered" evidence="1">
    <location>
        <begin position="53"/>
        <end position="73"/>
    </location>
</feature>
<dbReference type="EMBL" id="JARFID010000041">
    <property type="protein sequence ID" value="MDE8697281.1"/>
    <property type="molecule type" value="Genomic_DNA"/>
</dbReference>
<dbReference type="RefSeq" id="WP_149949475.1">
    <property type="nucleotide sequence ID" value="NZ_JANFZY010000046.1"/>
</dbReference>
<sequence>MKERIVVEYSEVGKIAGLLGCSREMVSHSLAFRKNSKLARSIRKLAIERGGIKVGGNSQKKDDDEKRPDDTVR</sequence>
<evidence type="ECO:0000313" key="2">
    <source>
        <dbReference type="EMBL" id="KAA5410597.1"/>
    </source>
</evidence>
<protein>
    <submittedName>
        <fullName evidence="2">ArsR family transcriptional regulator</fullName>
    </submittedName>
</protein>
<name>A0A5M6ADD9_9BACE</name>